<feature type="transmembrane region" description="Helical" evidence="9">
    <location>
        <begin position="68"/>
        <end position="90"/>
    </location>
</feature>
<dbReference type="GO" id="GO:0012505">
    <property type="term" value="C:endomembrane system"/>
    <property type="evidence" value="ECO:0007669"/>
    <property type="project" value="UniProtKB-SubCell"/>
</dbReference>
<evidence type="ECO:0000313" key="11">
    <source>
        <dbReference type="EMBL" id="AVY53102.1"/>
    </source>
</evidence>
<proteinExistence type="evidence at transcript level"/>
<comment type="similarity">
    <text evidence="2 9">Belongs to the SWEET sugar transporter family.</text>
</comment>
<feature type="region of interest" description="Disordered" evidence="10">
    <location>
        <begin position="232"/>
        <end position="256"/>
    </location>
</feature>
<feature type="transmembrane region" description="Helical" evidence="9">
    <location>
        <begin position="102"/>
        <end position="125"/>
    </location>
</feature>
<evidence type="ECO:0000256" key="2">
    <source>
        <dbReference type="ARBA" id="ARBA00007809"/>
    </source>
</evidence>
<accession>A0A2R4QK98</accession>
<evidence type="ECO:0000256" key="3">
    <source>
        <dbReference type="ARBA" id="ARBA00022448"/>
    </source>
</evidence>
<evidence type="ECO:0000256" key="1">
    <source>
        <dbReference type="ARBA" id="ARBA00004127"/>
    </source>
</evidence>
<dbReference type="FunFam" id="1.20.1280.290:FF:000001">
    <property type="entry name" value="Bidirectional sugar transporter SWEET"/>
    <property type="match status" value="1"/>
</dbReference>
<name>A0A2R4QK98_CAMSI</name>
<comment type="function">
    <text evidence="9">Mediates both low-affinity uptake and efflux of sugar across the membrane.</text>
</comment>
<evidence type="ECO:0000256" key="5">
    <source>
        <dbReference type="ARBA" id="ARBA00022692"/>
    </source>
</evidence>
<dbReference type="PANTHER" id="PTHR10791:SF130">
    <property type="entry name" value="BIDIRECTIONAL SUGAR TRANSPORTER SWEET6-RELATED"/>
    <property type="match status" value="1"/>
</dbReference>
<keyword evidence="5 9" id="KW-0812">Transmembrane</keyword>
<dbReference type="InterPro" id="IPR004316">
    <property type="entry name" value="SWEET_rpt"/>
</dbReference>
<organism evidence="11">
    <name type="scientific">Camellia sinensis</name>
    <name type="common">Tea plant</name>
    <name type="synonym">Thea sinensis</name>
    <dbReference type="NCBI Taxonomy" id="4442"/>
    <lineage>
        <taxon>Eukaryota</taxon>
        <taxon>Viridiplantae</taxon>
        <taxon>Streptophyta</taxon>
        <taxon>Embryophyta</taxon>
        <taxon>Tracheophyta</taxon>
        <taxon>Spermatophyta</taxon>
        <taxon>Magnoliopsida</taxon>
        <taxon>eudicotyledons</taxon>
        <taxon>Gunneridae</taxon>
        <taxon>Pentapetalae</taxon>
        <taxon>asterids</taxon>
        <taxon>Ericales</taxon>
        <taxon>Theaceae</taxon>
        <taxon>Camellia</taxon>
    </lineage>
</organism>
<protein>
    <recommendedName>
        <fullName evidence="9">Bidirectional sugar transporter SWEET</fullName>
    </recommendedName>
</protein>
<dbReference type="AlphaFoldDB" id="A0A2R4QK98"/>
<evidence type="ECO:0000256" key="4">
    <source>
        <dbReference type="ARBA" id="ARBA00022597"/>
    </source>
</evidence>
<feature type="transmembrane region" description="Helical" evidence="9">
    <location>
        <begin position="44"/>
        <end position="62"/>
    </location>
</feature>
<dbReference type="Gene3D" id="1.20.1280.290">
    <property type="match status" value="2"/>
</dbReference>
<feature type="transmembrane region" description="Helical" evidence="9">
    <location>
        <begin position="164"/>
        <end position="186"/>
    </location>
</feature>
<evidence type="ECO:0000256" key="6">
    <source>
        <dbReference type="ARBA" id="ARBA00022737"/>
    </source>
</evidence>
<dbReference type="Pfam" id="PF03083">
    <property type="entry name" value="MtN3_slv"/>
    <property type="match status" value="2"/>
</dbReference>
<dbReference type="GO" id="GO:0051119">
    <property type="term" value="F:sugar transmembrane transporter activity"/>
    <property type="evidence" value="ECO:0007669"/>
    <property type="project" value="InterPro"/>
</dbReference>
<dbReference type="GO" id="GO:0051260">
    <property type="term" value="P:protein homooligomerization"/>
    <property type="evidence" value="ECO:0007669"/>
    <property type="project" value="UniProtKB-ARBA"/>
</dbReference>
<dbReference type="SMR" id="A0A2R4QK98"/>
<keyword evidence="3 9" id="KW-0813">Transport</keyword>
<evidence type="ECO:0000256" key="8">
    <source>
        <dbReference type="ARBA" id="ARBA00023136"/>
    </source>
</evidence>
<sequence length="256" mass="27753">MVSTDAARTAVGVLGNIISIILFMSPVPTFVQICKKGSVEQYSAAPYLATLINCGLWVLYGLPMVHPHSLLVITINGSGLVIELVYLLLFLTYTDRKKRLRVLLIILGEFVVLGALGVLVMTLAHTTKLRSLIVGSVAMLGNVMMYASPLSVMRMVISTKSVEYMPLTLSLASCANGICWTTYALIRFDPFLAAPNGLGTLFGLAQLILYATFYKSTKKQMLEKQGKGIEMGLAEPTNSGEEAEKISTAASEIHRT</sequence>
<evidence type="ECO:0000256" key="9">
    <source>
        <dbReference type="RuleBase" id="RU910715"/>
    </source>
</evidence>
<keyword evidence="4 9" id="KW-0762">Sugar transport</keyword>
<feature type="transmembrane region" description="Helical" evidence="9">
    <location>
        <begin position="131"/>
        <end position="152"/>
    </location>
</feature>
<dbReference type="FunFam" id="1.20.1280.290:FF:000002">
    <property type="entry name" value="Bidirectional sugar transporter SWEET"/>
    <property type="match status" value="1"/>
</dbReference>
<dbReference type="EMBL" id="KY773681">
    <property type="protein sequence ID" value="AVY53102.1"/>
    <property type="molecule type" value="mRNA"/>
</dbReference>
<keyword evidence="8 9" id="KW-0472">Membrane</keyword>
<keyword evidence="7 9" id="KW-1133">Transmembrane helix</keyword>
<comment type="subcellular location">
    <subcellularLocation>
        <location evidence="9">Cell membrane</location>
        <topology evidence="9">Multi-pass membrane protein</topology>
    </subcellularLocation>
    <subcellularLocation>
        <location evidence="1">Endomembrane system</location>
        <topology evidence="1">Multi-pass membrane protein</topology>
    </subcellularLocation>
</comment>
<dbReference type="InterPro" id="IPR047664">
    <property type="entry name" value="SWEET"/>
</dbReference>
<reference evidence="11" key="1">
    <citation type="submission" date="2017-03" db="EMBL/GenBank/DDBJ databases">
        <title>Cloning and expression analysis of the sweet gene family in the tea plant (Camellia sinensis).</title>
        <authorList>
            <person name="Na Y.L."/>
        </authorList>
    </citation>
    <scope>NUCLEOTIDE SEQUENCE</scope>
</reference>
<dbReference type="GO" id="GO:0005886">
    <property type="term" value="C:plasma membrane"/>
    <property type="evidence" value="ECO:0007669"/>
    <property type="project" value="UniProtKB-SubCell"/>
</dbReference>
<keyword evidence="6" id="KW-0677">Repeat</keyword>
<feature type="transmembrane region" description="Helical" evidence="9">
    <location>
        <begin position="192"/>
        <end position="214"/>
    </location>
</feature>
<evidence type="ECO:0000256" key="7">
    <source>
        <dbReference type="ARBA" id="ARBA00022989"/>
    </source>
</evidence>
<feature type="transmembrane region" description="Helical" evidence="9">
    <location>
        <begin position="6"/>
        <end position="24"/>
    </location>
</feature>
<dbReference type="PANTHER" id="PTHR10791">
    <property type="entry name" value="RAG1-ACTIVATING PROTEIN 1"/>
    <property type="match status" value="1"/>
</dbReference>
<evidence type="ECO:0000256" key="10">
    <source>
        <dbReference type="SAM" id="MobiDB-lite"/>
    </source>
</evidence>